<gene>
    <name evidence="2" type="ORF">NDU88_002458</name>
</gene>
<proteinExistence type="predicted"/>
<dbReference type="GO" id="GO:0045179">
    <property type="term" value="C:apical cortex"/>
    <property type="evidence" value="ECO:0007669"/>
    <property type="project" value="TreeGrafter"/>
</dbReference>
<accession>A0AAV7TNA0</accession>
<dbReference type="GO" id="GO:0009786">
    <property type="term" value="P:regulation of asymmetric cell division"/>
    <property type="evidence" value="ECO:0007669"/>
    <property type="project" value="TreeGrafter"/>
</dbReference>
<dbReference type="PANTHER" id="PTHR21386:SF0">
    <property type="entry name" value="PROTEIN INSCUTEABLE HOMOLOG"/>
    <property type="match status" value="1"/>
</dbReference>
<dbReference type="EMBL" id="JANPWB010000006">
    <property type="protein sequence ID" value="KAJ1177197.1"/>
    <property type="molecule type" value="Genomic_DNA"/>
</dbReference>
<keyword evidence="3" id="KW-1185">Reference proteome</keyword>
<dbReference type="Pfam" id="PF19427">
    <property type="entry name" value="Insc_C"/>
    <property type="match status" value="1"/>
</dbReference>
<dbReference type="AlphaFoldDB" id="A0AAV7TNA0"/>
<dbReference type="InterPro" id="IPR039921">
    <property type="entry name" value="Inscuteable"/>
</dbReference>
<comment type="caution">
    <text evidence="2">The sequence shown here is derived from an EMBL/GenBank/DDBJ whole genome shotgun (WGS) entry which is preliminary data.</text>
</comment>
<dbReference type="GO" id="GO:0045176">
    <property type="term" value="P:apical protein localization"/>
    <property type="evidence" value="ECO:0007669"/>
    <property type="project" value="TreeGrafter"/>
</dbReference>
<dbReference type="Proteomes" id="UP001066276">
    <property type="component" value="Chromosome 3_2"/>
</dbReference>
<dbReference type="GO" id="GO:0008093">
    <property type="term" value="F:cytoskeletal anchor activity"/>
    <property type="evidence" value="ECO:0007669"/>
    <property type="project" value="TreeGrafter"/>
</dbReference>
<feature type="domain" description="Protein inscuteable homologue C-terminal" evidence="1">
    <location>
        <begin position="46"/>
        <end position="105"/>
    </location>
</feature>
<dbReference type="GO" id="GO:0000132">
    <property type="term" value="P:establishment of mitotic spindle orientation"/>
    <property type="evidence" value="ECO:0007669"/>
    <property type="project" value="TreeGrafter"/>
</dbReference>
<dbReference type="GO" id="GO:0008356">
    <property type="term" value="P:asymmetric cell division"/>
    <property type="evidence" value="ECO:0007669"/>
    <property type="project" value="InterPro"/>
</dbReference>
<organism evidence="2 3">
    <name type="scientific">Pleurodeles waltl</name>
    <name type="common">Iberian ribbed newt</name>
    <dbReference type="NCBI Taxonomy" id="8319"/>
    <lineage>
        <taxon>Eukaryota</taxon>
        <taxon>Metazoa</taxon>
        <taxon>Chordata</taxon>
        <taxon>Craniata</taxon>
        <taxon>Vertebrata</taxon>
        <taxon>Euteleostomi</taxon>
        <taxon>Amphibia</taxon>
        <taxon>Batrachia</taxon>
        <taxon>Caudata</taxon>
        <taxon>Salamandroidea</taxon>
        <taxon>Salamandridae</taxon>
        <taxon>Pleurodelinae</taxon>
        <taxon>Pleurodeles</taxon>
    </lineage>
</organism>
<reference evidence="2" key="1">
    <citation type="journal article" date="2022" name="bioRxiv">
        <title>Sequencing and chromosome-scale assembly of the giantPleurodeles waltlgenome.</title>
        <authorList>
            <person name="Brown T."/>
            <person name="Elewa A."/>
            <person name="Iarovenko S."/>
            <person name="Subramanian E."/>
            <person name="Araus A.J."/>
            <person name="Petzold A."/>
            <person name="Susuki M."/>
            <person name="Suzuki K.-i.T."/>
            <person name="Hayashi T."/>
            <person name="Toyoda A."/>
            <person name="Oliveira C."/>
            <person name="Osipova E."/>
            <person name="Leigh N.D."/>
            <person name="Simon A."/>
            <person name="Yun M.H."/>
        </authorList>
    </citation>
    <scope>NUCLEOTIDE SEQUENCE</scope>
    <source>
        <strain evidence="2">20211129_DDA</strain>
        <tissue evidence="2">Liver</tissue>
    </source>
</reference>
<evidence type="ECO:0000313" key="2">
    <source>
        <dbReference type="EMBL" id="KAJ1177197.1"/>
    </source>
</evidence>
<sequence>MYPGPSSPSASSRCSRKCGPEHECRLLAAHLPHRLLDDVVPAPPARVDGILCLTDILTDDTHSEATRAEAAAVIAQITSPHLTFTQHLSSFLENMEEIVTALVNLKPLLRVLQPWGADKVYPGLAQFASCLQEYRYVMEYVVG</sequence>
<evidence type="ECO:0000313" key="3">
    <source>
        <dbReference type="Proteomes" id="UP001066276"/>
    </source>
</evidence>
<protein>
    <recommendedName>
        <fullName evidence="1">Protein inscuteable homologue C-terminal domain-containing protein</fullName>
    </recommendedName>
</protein>
<dbReference type="InterPro" id="IPR045789">
    <property type="entry name" value="Insc_C"/>
</dbReference>
<dbReference type="PANTHER" id="PTHR21386">
    <property type="entry name" value="INSCUTEABLE"/>
    <property type="match status" value="1"/>
</dbReference>
<name>A0AAV7TNA0_PLEWA</name>
<evidence type="ECO:0000259" key="1">
    <source>
        <dbReference type="Pfam" id="PF19427"/>
    </source>
</evidence>